<dbReference type="GO" id="GO:0006357">
    <property type="term" value="P:regulation of transcription by RNA polymerase II"/>
    <property type="evidence" value="ECO:0007669"/>
    <property type="project" value="TreeGrafter"/>
</dbReference>
<evidence type="ECO:0000313" key="7">
    <source>
        <dbReference type="EMBL" id="KAJ7783002.1"/>
    </source>
</evidence>
<gene>
    <name evidence="7" type="ORF">B0H16DRAFT_1298303</name>
</gene>
<proteinExistence type="inferred from homology"/>
<comment type="subcellular location">
    <subcellularLocation>
        <location evidence="1">Nucleus</location>
    </subcellularLocation>
</comment>
<protein>
    <recommendedName>
        <fullName evidence="9">Mediator complex subunit 27</fullName>
    </recommendedName>
</protein>
<organism evidence="7 8">
    <name type="scientific">Mycena metata</name>
    <dbReference type="NCBI Taxonomy" id="1033252"/>
    <lineage>
        <taxon>Eukaryota</taxon>
        <taxon>Fungi</taxon>
        <taxon>Dikarya</taxon>
        <taxon>Basidiomycota</taxon>
        <taxon>Agaricomycotina</taxon>
        <taxon>Agaricomycetes</taxon>
        <taxon>Agaricomycetidae</taxon>
        <taxon>Agaricales</taxon>
        <taxon>Marasmiineae</taxon>
        <taxon>Mycenaceae</taxon>
        <taxon>Mycena</taxon>
    </lineage>
</organism>
<dbReference type="PANTHER" id="PTHR13130">
    <property type="entry name" value="34 KDA TRANSCRIPTIONAL CO-ACTIVATOR-RELATED"/>
    <property type="match status" value="1"/>
</dbReference>
<evidence type="ECO:0000256" key="4">
    <source>
        <dbReference type="ARBA" id="ARBA00023163"/>
    </source>
</evidence>
<reference evidence="7" key="1">
    <citation type="submission" date="2023-03" db="EMBL/GenBank/DDBJ databases">
        <title>Massive genome expansion in bonnet fungi (Mycena s.s.) driven by repeated elements and novel gene families across ecological guilds.</title>
        <authorList>
            <consortium name="Lawrence Berkeley National Laboratory"/>
            <person name="Harder C.B."/>
            <person name="Miyauchi S."/>
            <person name="Viragh M."/>
            <person name="Kuo A."/>
            <person name="Thoen E."/>
            <person name="Andreopoulos B."/>
            <person name="Lu D."/>
            <person name="Skrede I."/>
            <person name="Drula E."/>
            <person name="Henrissat B."/>
            <person name="Morin E."/>
            <person name="Kohler A."/>
            <person name="Barry K."/>
            <person name="LaButti K."/>
            <person name="Morin E."/>
            <person name="Salamov A."/>
            <person name="Lipzen A."/>
            <person name="Mereny Z."/>
            <person name="Hegedus B."/>
            <person name="Baldrian P."/>
            <person name="Stursova M."/>
            <person name="Weitz H."/>
            <person name="Taylor A."/>
            <person name="Grigoriev I.V."/>
            <person name="Nagy L.G."/>
            <person name="Martin F."/>
            <person name="Kauserud H."/>
        </authorList>
    </citation>
    <scope>NUCLEOTIDE SEQUENCE</scope>
    <source>
        <strain evidence="7">CBHHK182m</strain>
    </source>
</reference>
<dbReference type="EMBL" id="JARKIB010000003">
    <property type="protein sequence ID" value="KAJ7783002.1"/>
    <property type="molecule type" value="Genomic_DNA"/>
</dbReference>
<dbReference type="AlphaFoldDB" id="A0AAD7KEH6"/>
<keyword evidence="5" id="KW-0539">Nucleus</keyword>
<accession>A0AAD7KEH6</accession>
<dbReference type="GO" id="GO:0016592">
    <property type="term" value="C:mediator complex"/>
    <property type="evidence" value="ECO:0007669"/>
    <property type="project" value="InterPro"/>
</dbReference>
<dbReference type="PANTHER" id="PTHR13130:SF4">
    <property type="entry name" value="MEDIATOR OF RNA POLYMERASE II TRANSCRIPTION SUBUNIT 27"/>
    <property type="match status" value="1"/>
</dbReference>
<keyword evidence="8" id="KW-1185">Reference proteome</keyword>
<feature type="region of interest" description="Disordered" evidence="6">
    <location>
        <begin position="107"/>
        <end position="137"/>
    </location>
</feature>
<dbReference type="Pfam" id="PF11571">
    <property type="entry name" value="Med27"/>
    <property type="match status" value="1"/>
</dbReference>
<keyword evidence="4" id="KW-0804">Transcription</keyword>
<feature type="compositionally biased region" description="Pro residues" evidence="6">
    <location>
        <begin position="110"/>
        <end position="119"/>
    </location>
</feature>
<evidence type="ECO:0000313" key="8">
    <source>
        <dbReference type="Proteomes" id="UP001215598"/>
    </source>
</evidence>
<evidence type="ECO:0008006" key="9">
    <source>
        <dbReference type="Google" id="ProtNLM"/>
    </source>
</evidence>
<evidence type="ECO:0000256" key="6">
    <source>
        <dbReference type="SAM" id="MobiDB-lite"/>
    </source>
</evidence>
<keyword evidence="3" id="KW-0805">Transcription regulation</keyword>
<dbReference type="GO" id="GO:0003713">
    <property type="term" value="F:transcription coactivator activity"/>
    <property type="evidence" value="ECO:0007669"/>
    <property type="project" value="TreeGrafter"/>
</dbReference>
<evidence type="ECO:0000256" key="3">
    <source>
        <dbReference type="ARBA" id="ARBA00023015"/>
    </source>
</evidence>
<name>A0AAD7KEH6_9AGAR</name>
<dbReference type="Proteomes" id="UP001215598">
    <property type="component" value="Unassembled WGS sequence"/>
</dbReference>
<dbReference type="InterPro" id="IPR021627">
    <property type="entry name" value="Mediator_Med27"/>
</dbReference>
<sequence>MDVEKLSSMINSLSDLQSRLHNLRNVPPLLLKSSLPFSSLSIRNDFQQLKELADTIRSDPVQEALAAAATSEKADKSDLNRNGRREMRKRRHAHALFVLHLRFQALSRRPPSPPSPQPYIPYDKRGSSLFPPTTDDPPPLRADELANYIREYNRTSSCKLHIWTRIRGATQLSNPVIVRFTIRDVLVCYITMAYTAADPILLTESVTAFGPREKKSPHSQSDFLVYQSLSQQIAKMLQSHPRVSFQSLMNLMTTYEGIFIDRCTSCERVLSAEGHVPPVVRLWMDTTKANEKGQWQPRHASCPQT</sequence>
<evidence type="ECO:0000256" key="2">
    <source>
        <dbReference type="ARBA" id="ARBA00008048"/>
    </source>
</evidence>
<comment type="similarity">
    <text evidence="2">Belongs to the Mediator complex subunit 27 family.</text>
</comment>
<evidence type="ECO:0000256" key="5">
    <source>
        <dbReference type="ARBA" id="ARBA00023242"/>
    </source>
</evidence>
<comment type="caution">
    <text evidence="7">The sequence shown here is derived from an EMBL/GenBank/DDBJ whole genome shotgun (WGS) entry which is preliminary data.</text>
</comment>
<evidence type="ECO:0000256" key="1">
    <source>
        <dbReference type="ARBA" id="ARBA00004123"/>
    </source>
</evidence>